<feature type="region of interest" description="Disordered" evidence="1">
    <location>
        <begin position="479"/>
        <end position="741"/>
    </location>
</feature>
<feature type="compositionally biased region" description="Low complexity" evidence="1">
    <location>
        <begin position="155"/>
        <end position="196"/>
    </location>
</feature>
<feature type="region of interest" description="Disordered" evidence="1">
    <location>
        <begin position="73"/>
        <end position="308"/>
    </location>
</feature>
<feature type="compositionally biased region" description="Low complexity" evidence="1">
    <location>
        <begin position="1341"/>
        <end position="1353"/>
    </location>
</feature>
<feature type="region of interest" description="Disordered" evidence="1">
    <location>
        <begin position="1"/>
        <end position="20"/>
    </location>
</feature>
<feature type="compositionally biased region" description="Low complexity" evidence="1">
    <location>
        <begin position="663"/>
        <end position="698"/>
    </location>
</feature>
<feature type="compositionally biased region" description="Basic and acidic residues" evidence="1">
    <location>
        <begin position="1462"/>
        <end position="1476"/>
    </location>
</feature>
<feature type="compositionally biased region" description="Low complexity" evidence="1">
    <location>
        <begin position="549"/>
        <end position="589"/>
    </location>
</feature>
<feature type="compositionally biased region" description="Low complexity" evidence="1">
    <location>
        <begin position="274"/>
        <end position="283"/>
    </location>
</feature>
<feature type="compositionally biased region" description="Polar residues" evidence="1">
    <location>
        <begin position="608"/>
        <end position="622"/>
    </location>
</feature>
<keyword evidence="2" id="KW-0812">Transmembrane</keyword>
<dbReference type="EMBL" id="JAAAID010001624">
    <property type="protein sequence ID" value="KAG0009311.1"/>
    <property type="molecule type" value="Genomic_DNA"/>
</dbReference>
<feature type="compositionally biased region" description="Low complexity" evidence="1">
    <location>
        <begin position="1295"/>
        <end position="1312"/>
    </location>
</feature>
<accession>A0A9P6MPQ9</accession>
<gene>
    <name evidence="3" type="ORF">BGZ80_002522</name>
</gene>
<feature type="compositionally biased region" description="Polar residues" evidence="1">
    <location>
        <begin position="490"/>
        <end position="502"/>
    </location>
</feature>
<feature type="transmembrane region" description="Helical" evidence="2">
    <location>
        <begin position="1119"/>
        <end position="1141"/>
    </location>
</feature>
<proteinExistence type="predicted"/>
<evidence type="ECO:0000313" key="4">
    <source>
        <dbReference type="Proteomes" id="UP000703661"/>
    </source>
</evidence>
<feature type="region of interest" description="Disordered" evidence="1">
    <location>
        <begin position="1295"/>
        <end position="1545"/>
    </location>
</feature>
<feature type="compositionally biased region" description="Low complexity" evidence="1">
    <location>
        <begin position="641"/>
        <end position="653"/>
    </location>
</feature>
<evidence type="ECO:0000256" key="2">
    <source>
        <dbReference type="SAM" id="Phobius"/>
    </source>
</evidence>
<feature type="compositionally biased region" description="Polar residues" evidence="1">
    <location>
        <begin position="1420"/>
        <end position="1431"/>
    </location>
</feature>
<dbReference type="Proteomes" id="UP000703661">
    <property type="component" value="Unassembled WGS sequence"/>
</dbReference>
<protein>
    <submittedName>
        <fullName evidence="3">Uncharacterized protein</fullName>
    </submittedName>
</protein>
<name>A0A9P6MPQ9_9FUNG</name>
<reference evidence="3" key="1">
    <citation type="journal article" date="2020" name="Fungal Divers.">
        <title>Resolving the Mortierellaceae phylogeny through synthesis of multi-gene phylogenetics and phylogenomics.</title>
        <authorList>
            <person name="Vandepol N."/>
            <person name="Liber J."/>
            <person name="Desiro A."/>
            <person name="Na H."/>
            <person name="Kennedy M."/>
            <person name="Barry K."/>
            <person name="Grigoriev I.V."/>
            <person name="Miller A.N."/>
            <person name="O'Donnell K."/>
            <person name="Stajich J.E."/>
            <person name="Bonito G."/>
        </authorList>
    </citation>
    <scope>NUCLEOTIDE SEQUENCE</scope>
    <source>
        <strain evidence="3">NRRL 2769</strain>
    </source>
</reference>
<organism evidence="3 4">
    <name type="scientific">Entomortierella chlamydospora</name>
    <dbReference type="NCBI Taxonomy" id="101097"/>
    <lineage>
        <taxon>Eukaryota</taxon>
        <taxon>Fungi</taxon>
        <taxon>Fungi incertae sedis</taxon>
        <taxon>Mucoromycota</taxon>
        <taxon>Mortierellomycotina</taxon>
        <taxon>Mortierellomycetes</taxon>
        <taxon>Mortierellales</taxon>
        <taxon>Mortierellaceae</taxon>
        <taxon>Entomortierella</taxon>
    </lineage>
</organism>
<feature type="compositionally biased region" description="Polar residues" evidence="1">
    <location>
        <begin position="1194"/>
        <end position="1203"/>
    </location>
</feature>
<keyword evidence="2" id="KW-1133">Transmembrane helix</keyword>
<sequence length="1545" mass="165028">MSPKPSEPQEARAQDGLKANTGTVIRYSREFLLECAKSPLVQRPEGLPPKSVWFGIKTVSAERIVLGPPKMSFASSSFSGLKKAEDGPSGFKKTLDSSRENRSPRGPPSALEQGFGRETIEKLSSHKLPKVTPKDITGLLSGMDRRRHDPSRLNSSTLTGSRTATSSTSSRLGSATRTSGQPMSTSNTSMNSSSSNGIGLGSKIQRSDAPEWMSYNPESENLANDGENNGEPQAFVDDIQAWKARMKEHEKREKEKETSNQSQRDNKDPRVPSRADSSSSWRSNALPSQNLEDPVENKKPDDTKNHPVLDKSLGRALLSNEPIQDIDIFFSPGGIDLTKPFDTSSAFDKFLSQHAVAISTFEESGQQKPGKADGSRFARFFTEDEPEPVKQVEQPSHSAQDMPGRQLSLDQLFQAHAPNSTATAPPPPPPPLGRMPSEAEILESMRVNKSLVAAKSVDNSEESADAFGFSKIMAALSKPPLGNAEPSVFGGSTSIQPQTDQPLSGGMDPSLPLTRPPVTAQTLQDPSIVTFQSKPTLLDTLMKQADNATTPSEPSQPVSSSVTSESSQTQGSGAATATTSPSTPSSDTSRPAHRPVQVAFGGGIPTSVYRQLSGKTDGQKSASPLIRPLSSANGMNTNGGSSPSLSSPSASSPRQFNPQAAVPSQQTPSHQQQSTPQASSNMQQSSQLGMHQQQQSQQPISKNFGPYSQGSGPVLHSPAMDPRVGGMYGNSGPPPMSGHGHVMENEPPAFFNGMPMQRPTQGVPPQFGQQMPPFSQQVHVSGPNDFMPPHPSQFGMPPFGAPMHPNMFPMNPVEMLMHRGPGGPLPPPRPMPGMAGPNHFVPNNFGHPMNNMPHPAPTFTFISATTSDTTGWDSSYSLGCYPYIGDNPGTNDPISVVQFGSTIEALFFPNGTWLTTIESGADTSVDYVSPKFYAIVASTNNWNWILAEASAKAGSTGSVGPWRNMRIGTTLEARTQDPSALGSDLLLTAGAIAPSTNAYGDGYFFTFSQSGTAGSVFRVTGNKQPDQNLTATEPLVSLTLVQSVDMRGISLSSNAVPVTAAFAAVILDKGPGGTISIYTIDPRTTTFSMVQSTVSGTWSGSGLVDPTAATATKSGGLNVALIGGIAAGAVVLIVIICVLIWRARSKKAMQLGIVKQQELDAIDRNNKDKMIKLLNLENQSTSGLGYNEIEHQRSNNGSSTTLTDPAANIAPRKSSDTDNHAHQYPEHRQSSKSQRPSRHASVRSTRSVGQISLYTSASSIYLVDSPSALPPTPMVPPAYANSSFENHRHIQRHYTGTSATRTSTSSSKKGSTYKVAVPDDYDDRQPLHRRNTDEFTLNQQSSYTAGSTGSTTSFNLSSSGEGGSQVLQDQPERARQPKSSPSSSNNKTSRNKAPSSSSLPSSPTSQRYPSDAPNPLYPSSDANNNQSPSSGKQRRTKDAPSYPRSKTDPSIKTTRASPTEGISKRTDHQYGSKYKESSASSRHRQQHSHQTPITPTTPISGSTAFSPTNSAFPPSPTASPTTPKPSSSDRDSRFTEAFPMPPRVQ</sequence>
<feature type="compositionally biased region" description="Basic and acidic residues" evidence="1">
    <location>
        <begin position="245"/>
        <end position="273"/>
    </location>
</feature>
<feature type="compositionally biased region" description="Polar residues" evidence="1">
    <location>
        <begin position="216"/>
        <end position="231"/>
    </location>
</feature>
<keyword evidence="4" id="KW-1185">Reference proteome</keyword>
<feature type="compositionally biased region" description="Low complexity" evidence="1">
    <location>
        <begin position="1378"/>
        <end position="1405"/>
    </location>
</feature>
<feature type="compositionally biased region" description="Polar residues" evidence="1">
    <location>
        <begin position="1448"/>
        <end position="1457"/>
    </location>
</feature>
<evidence type="ECO:0000313" key="3">
    <source>
        <dbReference type="EMBL" id="KAG0009311.1"/>
    </source>
</evidence>
<feature type="compositionally biased region" description="Low complexity" evidence="1">
    <location>
        <begin position="1488"/>
        <end position="1526"/>
    </location>
</feature>
<feature type="compositionally biased region" description="Basic and acidic residues" evidence="1">
    <location>
        <begin position="1213"/>
        <end position="1229"/>
    </location>
</feature>
<feature type="region of interest" description="Disordered" evidence="1">
    <location>
        <begin position="383"/>
        <end position="406"/>
    </location>
</feature>
<feature type="compositionally biased region" description="Basic and acidic residues" evidence="1">
    <location>
        <begin position="93"/>
        <end position="103"/>
    </location>
</feature>
<feature type="region of interest" description="Disordered" evidence="1">
    <location>
        <begin position="1189"/>
        <end position="1247"/>
    </location>
</feature>
<evidence type="ECO:0000256" key="1">
    <source>
        <dbReference type="SAM" id="MobiDB-lite"/>
    </source>
</evidence>
<feature type="compositionally biased region" description="Basic and acidic residues" evidence="1">
    <location>
        <begin position="1323"/>
        <end position="1333"/>
    </location>
</feature>
<comment type="caution">
    <text evidence="3">The sequence shown here is derived from an EMBL/GenBank/DDBJ whole genome shotgun (WGS) entry which is preliminary data.</text>
</comment>
<keyword evidence="2" id="KW-0472">Membrane</keyword>
<feature type="compositionally biased region" description="Polar residues" evidence="1">
    <location>
        <begin position="519"/>
        <end position="535"/>
    </location>
</feature>
<feature type="compositionally biased region" description="Polar residues" evidence="1">
    <location>
        <begin position="630"/>
        <end position="640"/>
    </location>
</feature>
<feature type="compositionally biased region" description="Basic and acidic residues" evidence="1">
    <location>
        <begin position="295"/>
        <end position="308"/>
    </location>
</feature>
<feature type="non-terminal residue" evidence="3">
    <location>
        <position position="1"/>
    </location>
</feature>